<name>A0A1S7NX18_9HYPH</name>
<dbReference type="EMBL" id="FBWK01000009">
    <property type="protein sequence ID" value="CUX12493.1"/>
    <property type="molecule type" value="Genomic_DNA"/>
</dbReference>
<sequence length="55" mass="5780">MVLKRIERPRGKATERDKAWDGAPGAALRSPVSPGDGLSLSHHGGAGKEVVMEIS</sequence>
<dbReference type="STRING" id="1183432.AGR3A_Cc170193"/>
<evidence type="ECO:0000256" key="1">
    <source>
        <dbReference type="SAM" id="MobiDB-lite"/>
    </source>
</evidence>
<proteinExistence type="predicted"/>
<keyword evidence="3" id="KW-1185">Reference proteome</keyword>
<feature type="compositionally biased region" description="Basic and acidic residues" evidence="1">
    <location>
        <begin position="1"/>
        <end position="20"/>
    </location>
</feature>
<protein>
    <submittedName>
        <fullName evidence="2">Uncharacterized protein</fullName>
    </submittedName>
</protein>
<accession>A0A1S7NX18</accession>
<reference evidence="3" key="1">
    <citation type="submission" date="2016-01" db="EMBL/GenBank/DDBJ databases">
        <authorList>
            <person name="Regsiter A."/>
            <person name="william w."/>
        </authorList>
    </citation>
    <scope>NUCLEOTIDE SEQUENCE [LARGE SCALE GENOMIC DNA]</scope>
    <source>
        <strain evidence="3">CFBP 6623</strain>
    </source>
</reference>
<dbReference type="AlphaFoldDB" id="A0A1S7NX18"/>
<evidence type="ECO:0000313" key="2">
    <source>
        <dbReference type="EMBL" id="CUX12493.1"/>
    </source>
</evidence>
<gene>
    <name evidence="2" type="ORF">AGR3A_Cc170193</name>
</gene>
<organism evidence="2 3">
    <name type="scientific">Agrobacterium tomkonis CFBP 6623</name>
    <dbReference type="NCBI Taxonomy" id="1183432"/>
    <lineage>
        <taxon>Bacteria</taxon>
        <taxon>Pseudomonadati</taxon>
        <taxon>Pseudomonadota</taxon>
        <taxon>Alphaproteobacteria</taxon>
        <taxon>Hyphomicrobiales</taxon>
        <taxon>Rhizobiaceae</taxon>
        <taxon>Rhizobium/Agrobacterium group</taxon>
        <taxon>Agrobacterium</taxon>
        <taxon>Agrobacterium tumefaciens complex</taxon>
    </lineage>
</organism>
<evidence type="ECO:0000313" key="3">
    <source>
        <dbReference type="Proteomes" id="UP000191988"/>
    </source>
</evidence>
<feature type="region of interest" description="Disordered" evidence="1">
    <location>
        <begin position="1"/>
        <end position="55"/>
    </location>
</feature>
<dbReference type="Proteomes" id="UP000191988">
    <property type="component" value="Unassembled WGS sequence"/>
</dbReference>